<evidence type="ECO:0000256" key="1">
    <source>
        <dbReference type="ARBA" id="ARBA00022679"/>
    </source>
</evidence>
<dbReference type="Pfam" id="PF07730">
    <property type="entry name" value="HisKA_3"/>
    <property type="match status" value="1"/>
</dbReference>
<dbReference type="Proteomes" id="UP000321328">
    <property type="component" value="Unassembled WGS sequence"/>
</dbReference>
<dbReference type="Gene3D" id="1.20.5.1930">
    <property type="match status" value="1"/>
</dbReference>
<keyword evidence="1" id="KW-0808">Transferase</keyword>
<dbReference type="SUPFAM" id="SSF55874">
    <property type="entry name" value="ATPase domain of HSP90 chaperone/DNA topoisomerase II/histidine kinase"/>
    <property type="match status" value="1"/>
</dbReference>
<keyword evidence="6" id="KW-1185">Reference proteome</keyword>
<dbReference type="STRING" id="1123024.GCA_000423625_02373"/>
<keyword evidence="2" id="KW-0418">Kinase</keyword>
<dbReference type="AlphaFoldDB" id="A0A511D4R0"/>
<name>A0A511D4R0_9PSEU</name>
<sequence length="518" mass="55664">MINESRGGRSPETGRGDTAARLRALNTAAAAINGSLGAGEIIDSAVGSLLTVTGLDSGVIYWFDREQDLLIGRGAKGFRNGLQPGIDVHGKSSRSLPSRAFRASEPLLFDADDARAGYAIVTERERRCIVPEEIRTAAFVKIGSGSAAHGVLALCAHGVPRKLDEEWVELFSMVASQIDIALERAKSHEGVQARAAEIANLYEIGRRLDGFDGGTALSGVLDFACRSFGFERCEVDGFGGVRSSDEPVGRTPLSSTQLALPLVVGSHRLGQLLIDCGAEPSLRDQRVGRAIAELVSVAAWRQQRYRESKQAGAAEQQGRLAREIHDGIAQRFYAIQLNLTAAASAADEPEGHQQYLDQALHNAQRGVEESRRWIRSLRQPLGSRGRLGEDLAAVADEFVANFRLPCELNVFGPEAPLDGATRRAVARGVQELLHNVGKHADAASVRVDVRFDSGHLEVTVTDDGRGLDTTRQHGFGLLGVRERMAEVGAHFAISGRPGRGTTALLRVPLLHPVPLLSP</sequence>
<evidence type="ECO:0000313" key="6">
    <source>
        <dbReference type="Proteomes" id="UP000321328"/>
    </source>
</evidence>
<dbReference type="GO" id="GO:0000155">
    <property type="term" value="F:phosphorelay sensor kinase activity"/>
    <property type="evidence" value="ECO:0007669"/>
    <property type="project" value="InterPro"/>
</dbReference>
<dbReference type="Gene3D" id="3.30.565.10">
    <property type="entry name" value="Histidine kinase-like ATPase, C-terminal domain"/>
    <property type="match status" value="1"/>
</dbReference>
<dbReference type="GO" id="GO:0016020">
    <property type="term" value="C:membrane"/>
    <property type="evidence" value="ECO:0007669"/>
    <property type="project" value="InterPro"/>
</dbReference>
<dbReference type="InterPro" id="IPR036890">
    <property type="entry name" value="HATPase_C_sf"/>
</dbReference>
<dbReference type="PANTHER" id="PTHR24421:SF61">
    <property type="entry name" value="OXYGEN SENSOR HISTIDINE KINASE NREB"/>
    <property type="match status" value="1"/>
</dbReference>
<dbReference type="CDD" id="cd16917">
    <property type="entry name" value="HATPase_UhpB-NarQ-NarX-like"/>
    <property type="match status" value="1"/>
</dbReference>
<evidence type="ECO:0000256" key="3">
    <source>
        <dbReference type="ARBA" id="ARBA00023012"/>
    </source>
</evidence>
<dbReference type="InterPro" id="IPR050482">
    <property type="entry name" value="Sensor_HK_TwoCompSys"/>
</dbReference>
<keyword evidence="3" id="KW-0902">Two-component regulatory system</keyword>
<dbReference type="PANTHER" id="PTHR24421">
    <property type="entry name" value="NITRATE/NITRITE SENSOR PROTEIN NARX-RELATED"/>
    <property type="match status" value="1"/>
</dbReference>
<dbReference type="SMART" id="SM00387">
    <property type="entry name" value="HATPase_c"/>
    <property type="match status" value="1"/>
</dbReference>
<dbReference type="InterPro" id="IPR011712">
    <property type="entry name" value="Sig_transdc_His_kin_sub3_dim/P"/>
</dbReference>
<evidence type="ECO:0000259" key="4">
    <source>
        <dbReference type="SMART" id="SM00387"/>
    </source>
</evidence>
<gene>
    <name evidence="5" type="ORF">PA7_17550</name>
</gene>
<proteinExistence type="predicted"/>
<dbReference type="EMBL" id="BJVI01000013">
    <property type="protein sequence ID" value="GEL17918.1"/>
    <property type="molecule type" value="Genomic_DNA"/>
</dbReference>
<evidence type="ECO:0000313" key="5">
    <source>
        <dbReference type="EMBL" id="GEL17918.1"/>
    </source>
</evidence>
<reference evidence="5 6" key="1">
    <citation type="submission" date="2019-07" db="EMBL/GenBank/DDBJ databases">
        <title>Whole genome shotgun sequence of Pseudonocardia asaccharolytica NBRC 16224.</title>
        <authorList>
            <person name="Hosoyama A."/>
            <person name="Uohara A."/>
            <person name="Ohji S."/>
            <person name="Ichikawa N."/>
        </authorList>
    </citation>
    <scope>NUCLEOTIDE SEQUENCE [LARGE SCALE GENOMIC DNA]</scope>
    <source>
        <strain evidence="5 6">NBRC 16224</strain>
    </source>
</reference>
<dbReference type="SUPFAM" id="SSF55781">
    <property type="entry name" value="GAF domain-like"/>
    <property type="match status" value="1"/>
</dbReference>
<dbReference type="GO" id="GO:0046983">
    <property type="term" value="F:protein dimerization activity"/>
    <property type="evidence" value="ECO:0007669"/>
    <property type="project" value="InterPro"/>
</dbReference>
<feature type="domain" description="Histidine kinase/HSP90-like ATPase" evidence="4">
    <location>
        <begin position="420"/>
        <end position="511"/>
    </location>
</feature>
<dbReference type="InterPro" id="IPR003594">
    <property type="entry name" value="HATPase_dom"/>
</dbReference>
<dbReference type="Gene3D" id="3.30.450.40">
    <property type="match status" value="1"/>
</dbReference>
<dbReference type="RefSeq" id="WP_147201017.1">
    <property type="nucleotide sequence ID" value="NZ_AUII01000009.1"/>
</dbReference>
<dbReference type="InterPro" id="IPR029016">
    <property type="entry name" value="GAF-like_dom_sf"/>
</dbReference>
<accession>A0A511D4R0</accession>
<dbReference type="OrthoDB" id="227596at2"/>
<evidence type="ECO:0000256" key="2">
    <source>
        <dbReference type="ARBA" id="ARBA00022777"/>
    </source>
</evidence>
<protein>
    <recommendedName>
        <fullName evidence="4">Histidine kinase/HSP90-like ATPase domain-containing protein</fullName>
    </recommendedName>
</protein>
<comment type="caution">
    <text evidence="5">The sequence shown here is derived from an EMBL/GenBank/DDBJ whole genome shotgun (WGS) entry which is preliminary data.</text>
</comment>
<organism evidence="5 6">
    <name type="scientific">Pseudonocardia asaccharolytica DSM 44247 = NBRC 16224</name>
    <dbReference type="NCBI Taxonomy" id="1123024"/>
    <lineage>
        <taxon>Bacteria</taxon>
        <taxon>Bacillati</taxon>
        <taxon>Actinomycetota</taxon>
        <taxon>Actinomycetes</taxon>
        <taxon>Pseudonocardiales</taxon>
        <taxon>Pseudonocardiaceae</taxon>
        <taxon>Pseudonocardia</taxon>
    </lineage>
</organism>
<dbReference type="Pfam" id="PF02518">
    <property type="entry name" value="HATPase_c"/>
    <property type="match status" value="1"/>
</dbReference>